<evidence type="ECO:0000256" key="4">
    <source>
        <dbReference type="ARBA" id="ARBA00022794"/>
    </source>
</evidence>
<dbReference type="GO" id="GO:0034451">
    <property type="term" value="C:centriolar satellite"/>
    <property type="evidence" value="ECO:0007669"/>
    <property type="project" value="TreeGrafter"/>
</dbReference>
<evidence type="ECO:0000256" key="1">
    <source>
        <dbReference type="ARBA" id="ARBA00004120"/>
    </source>
</evidence>
<comment type="caution">
    <text evidence="9">The sequence shown here is derived from an EMBL/GenBank/DDBJ whole genome shotgun (WGS) entry which is preliminary data.</text>
</comment>
<keyword evidence="7" id="KW-0966">Cell projection</keyword>
<evidence type="ECO:0000256" key="6">
    <source>
        <dbReference type="ARBA" id="ARBA00023212"/>
    </source>
</evidence>
<dbReference type="GO" id="GO:0097711">
    <property type="term" value="P:ciliary basal body-plasma membrane docking"/>
    <property type="evidence" value="ECO:0007669"/>
    <property type="project" value="TreeGrafter"/>
</dbReference>
<dbReference type="GO" id="GO:1905515">
    <property type="term" value="P:non-motile cilium assembly"/>
    <property type="evidence" value="ECO:0007669"/>
    <property type="project" value="TreeGrafter"/>
</dbReference>
<sequence length="451" mass="52802">MDWNYLYSVVPEDLNDDEKDQLFNSVTWYDSDAENPNESKWRRFFHELDEIAIKQGEEEARKFESETEIKSPRSRKSSSIEIENLEQRYSELKSKYKKQQRINEKYNQEIEALKKKYKSLEREKNLLEHDLQASKHDGSVSSDVSDTVKDQHKELVENVHNKNKQISDLLQDIEEVEKDNVVLREKLANVRDELAVATSEIQCQTEKLVSLDLQLKDSQETIQRLTVDNELLHEEIEEVTAKKNQAEVHLAEFSEEMNKRVEQWQSTLDQKDAEIAELKAKGINLSRQSSSCSFDAEQSHLAMLQKLLSERDSDLMELQSKLEEAVKEMETSTAMIEDLKREKAELFVRNGELDSVIKELKKQLKMCHERGQKLQEEVEFAEKLAASKNDELKQIMQQLKDDGHLDEARILEQMQEVRALNRLNEKQITNLVKNINKLQENLTKQQRKIPS</sequence>
<keyword evidence="10" id="KW-1185">Reference proteome</keyword>
<dbReference type="PANTHER" id="PTHR18879">
    <property type="entry name" value="CENTROSOMAL PROTEIN OF 290 KDA"/>
    <property type="match status" value="1"/>
</dbReference>
<proteinExistence type="predicted"/>
<keyword evidence="6" id="KW-0206">Cytoskeleton</keyword>
<evidence type="ECO:0000313" key="9">
    <source>
        <dbReference type="EMBL" id="KAK9884909.1"/>
    </source>
</evidence>
<name>A0AAW1UZB1_9CUCU</name>
<evidence type="ECO:0000313" key="10">
    <source>
        <dbReference type="Proteomes" id="UP001431783"/>
    </source>
</evidence>
<evidence type="ECO:0000256" key="5">
    <source>
        <dbReference type="ARBA" id="ARBA00023054"/>
    </source>
</evidence>
<gene>
    <name evidence="9" type="ORF">WA026_009147</name>
</gene>
<evidence type="ECO:0000256" key="7">
    <source>
        <dbReference type="ARBA" id="ARBA00023273"/>
    </source>
</evidence>
<keyword evidence="3" id="KW-0963">Cytoplasm</keyword>
<dbReference type="GO" id="GO:0035869">
    <property type="term" value="C:ciliary transition zone"/>
    <property type="evidence" value="ECO:0007669"/>
    <property type="project" value="TreeGrafter"/>
</dbReference>
<feature type="region of interest" description="Disordered" evidence="8">
    <location>
        <begin position="56"/>
        <end position="81"/>
    </location>
</feature>
<dbReference type="InterPro" id="IPR026201">
    <property type="entry name" value="Cep290"/>
</dbReference>
<evidence type="ECO:0000256" key="2">
    <source>
        <dbReference type="ARBA" id="ARBA00004300"/>
    </source>
</evidence>
<dbReference type="AlphaFoldDB" id="A0AAW1UZB1"/>
<dbReference type="EMBL" id="JARQZJ010000094">
    <property type="protein sequence ID" value="KAK9884909.1"/>
    <property type="molecule type" value="Genomic_DNA"/>
</dbReference>
<organism evidence="9 10">
    <name type="scientific">Henosepilachna vigintioctopunctata</name>
    <dbReference type="NCBI Taxonomy" id="420089"/>
    <lineage>
        <taxon>Eukaryota</taxon>
        <taxon>Metazoa</taxon>
        <taxon>Ecdysozoa</taxon>
        <taxon>Arthropoda</taxon>
        <taxon>Hexapoda</taxon>
        <taxon>Insecta</taxon>
        <taxon>Pterygota</taxon>
        <taxon>Neoptera</taxon>
        <taxon>Endopterygota</taxon>
        <taxon>Coleoptera</taxon>
        <taxon>Polyphaga</taxon>
        <taxon>Cucujiformia</taxon>
        <taxon>Coccinelloidea</taxon>
        <taxon>Coccinellidae</taxon>
        <taxon>Epilachninae</taxon>
        <taxon>Epilachnini</taxon>
        <taxon>Henosepilachna</taxon>
    </lineage>
</organism>
<protein>
    <submittedName>
        <fullName evidence="9">Uncharacterized protein</fullName>
    </submittedName>
</protein>
<evidence type="ECO:0000256" key="3">
    <source>
        <dbReference type="ARBA" id="ARBA00022490"/>
    </source>
</evidence>
<dbReference type="Proteomes" id="UP001431783">
    <property type="component" value="Unassembled WGS sequence"/>
</dbReference>
<dbReference type="GO" id="GO:1905349">
    <property type="term" value="P:ciliary transition zone assembly"/>
    <property type="evidence" value="ECO:0007669"/>
    <property type="project" value="TreeGrafter"/>
</dbReference>
<dbReference type="PANTHER" id="PTHR18879:SF20">
    <property type="entry name" value="CENTROSOMAL PROTEIN OF 290 KDA"/>
    <property type="match status" value="1"/>
</dbReference>
<reference evidence="9 10" key="1">
    <citation type="submission" date="2023-03" db="EMBL/GenBank/DDBJ databases">
        <title>Genome insight into feeding habits of ladybird beetles.</title>
        <authorList>
            <person name="Li H.-S."/>
            <person name="Huang Y.-H."/>
            <person name="Pang H."/>
        </authorList>
    </citation>
    <scope>NUCLEOTIDE SEQUENCE [LARGE SCALE GENOMIC DNA]</scope>
    <source>
        <strain evidence="9">SYSU_2023b</strain>
        <tissue evidence="9">Whole body</tissue>
    </source>
</reference>
<evidence type="ECO:0000256" key="8">
    <source>
        <dbReference type="SAM" id="MobiDB-lite"/>
    </source>
</evidence>
<feature type="compositionally biased region" description="Basic and acidic residues" evidence="8">
    <location>
        <begin position="56"/>
        <end position="71"/>
    </location>
</feature>
<accession>A0AAW1UZB1</accession>
<keyword evidence="4" id="KW-0970">Cilium biogenesis/degradation</keyword>
<comment type="subcellular location">
    <subcellularLocation>
        <location evidence="1">Cytoplasm</location>
        <location evidence="1">Cytoskeleton</location>
        <location evidence="1">Cilium basal body</location>
    </subcellularLocation>
    <subcellularLocation>
        <location evidence="2">Cytoplasm</location>
        <location evidence="2">Cytoskeleton</location>
        <location evidence="2">Microtubule organizing center</location>
        <location evidence="2">Centrosome</location>
    </subcellularLocation>
</comment>
<keyword evidence="5" id="KW-0175">Coiled coil</keyword>